<feature type="region of interest" description="Disordered" evidence="2">
    <location>
        <begin position="1"/>
        <end position="50"/>
    </location>
</feature>
<sequence length="693" mass="77423">MDRMSSDNVSLDVPRPTLSGRRGSSSLSLSTLDDPRSSSTQSLVPSPSESEYSGRRKLLVIYIHGFMGSDASFQSFPAHVHKYLKIALSETHAIHSKIYPRYKTYKALDVARDNFSRWLAPHESPTTDVILIGHSMGGLLAADVALMPSRNHYQMGYFLHRIIGTVNLDAPFLGLHPSVITAGIASLFRPKADTANLPEEPIPDDESSYSLSHITSSNTSIYSHPSSTSQSPRPQGLPFGMTFDPNFNPSFSNDVPLRDRGWWRNIVHFAEKHNSEGLIDAATRHLMSHLEFGSCLLDTNNLKTRYENIRRLEDIDDLRDHGFPHIPPQVRFVQYYTVCHGFPKKPKDRGPDKNSEASETVLDTRSAPPTPQSHDNLPSPHNLNAAPPSNTLWQDDSDAGPESPELQILDPEPMIEEPEPSDGANTSDQLSKDYTDKFLKSDILAMQSESSSTAMLARQGQGKSSSQQSSDDDIVSATDLTDAIASLSIDLPTIPELPVKPEPPDFDQYTEKEARKQAEKEAKRMQKIYDKLVKDREKAIRERQKVYDKRKKKLTQETEKKAKEEQKRRKKEEAAAATASSSSTTDDSALRNASSSVAQSEYPMASPPPQSQGKTKPAKPPKERKFCNIPNKVDGQVDPKWIKIFMKDMDQVAAHTGLFFRGEHYEKLVGDVGQTIVNWVQDDMTKRAILEME</sequence>
<dbReference type="SUPFAM" id="SSF53474">
    <property type="entry name" value="alpha/beta-Hydrolases"/>
    <property type="match status" value="1"/>
</dbReference>
<feature type="compositionally biased region" description="Low complexity" evidence="2">
    <location>
        <begin position="15"/>
        <end position="50"/>
    </location>
</feature>
<accession>A0AAX6MHS1</accession>
<feature type="region of interest" description="Disordered" evidence="2">
    <location>
        <begin position="343"/>
        <end position="430"/>
    </location>
</feature>
<evidence type="ECO:0000313" key="5">
    <source>
        <dbReference type="Proteomes" id="UP001369815"/>
    </source>
</evidence>
<reference evidence="4 5" key="1">
    <citation type="journal article" date="2024" name="Front Chem Biol">
        <title>Unveiling the potential of Daldinia eschscholtzii MFLUCC 19-0629 through bioactivity and bioinformatics studies for enhanced sustainable agriculture production.</title>
        <authorList>
            <person name="Brooks S."/>
            <person name="Weaver J.A."/>
            <person name="Klomchit A."/>
            <person name="Alharthi S.A."/>
            <person name="Onlamun T."/>
            <person name="Nurani R."/>
            <person name="Vong T.K."/>
            <person name="Alberti F."/>
            <person name="Greco C."/>
        </authorList>
    </citation>
    <scope>NUCLEOTIDE SEQUENCE [LARGE SCALE GENOMIC DNA]</scope>
    <source>
        <strain evidence="4">MFLUCC 19-0629</strain>
    </source>
</reference>
<dbReference type="CDD" id="cd22249">
    <property type="entry name" value="UDM1_RNF168_RNF169-like"/>
    <property type="match status" value="1"/>
</dbReference>
<feature type="domain" description="DUF676" evidence="3">
    <location>
        <begin position="58"/>
        <end position="175"/>
    </location>
</feature>
<evidence type="ECO:0000256" key="1">
    <source>
        <dbReference type="ARBA" id="ARBA00007920"/>
    </source>
</evidence>
<keyword evidence="5" id="KW-1185">Reference proteome</keyword>
<feature type="compositionally biased region" description="Basic and acidic residues" evidence="2">
    <location>
        <begin position="554"/>
        <end position="574"/>
    </location>
</feature>
<feature type="region of interest" description="Disordered" evidence="2">
    <location>
        <begin position="494"/>
        <end position="523"/>
    </location>
</feature>
<comment type="similarity">
    <text evidence="1">Belongs to the putative lipase ROG1 family.</text>
</comment>
<feature type="compositionally biased region" description="Basic and acidic residues" evidence="2">
    <location>
        <begin position="509"/>
        <end position="523"/>
    </location>
</feature>
<dbReference type="InterPro" id="IPR007751">
    <property type="entry name" value="DUF676_lipase-like"/>
</dbReference>
<name>A0AAX6MHS1_9PEZI</name>
<dbReference type="EMBL" id="JBANMG010000006">
    <property type="protein sequence ID" value="KAK6951996.1"/>
    <property type="molecule type" value="Genomic_DNA"/>
</dbReference>
<comment type="caution">
    <text evidence="4">The sequence shown here is derived from an EMBL/GenBank/DDBJ whole genome shotgun (WGS) entry which is preliminary data.</text>
</comment>
<dbReference type="PANTHER" id="PTHR47842:SF3">
    <property type="entry name" value="DUF676 DOMAIN-CONTAINING PROTEIN"/>
    <property type="match status" value="1"/>
</dbReference>
<dbReference type="Gene3D" id="3.40.50.1820">
    <property type="entry name" value="alpha/beta hydrolase"/>
    <property type="match status" value="1"/>
</dbReference>
<dbReference type="InterPro" id="IPR029058">
    <property type="entry name" value="AB_hydrolase_fold"/>
</dbReference>
<dbReference type="Proteomes" id="UP001369815">
    <property type="component" value="Unassembled WGS sequence"/>
</dbReference>
<proteinExistence type="inferred from homology"/>
<evidence type="ECO:0000313" key="4">
    <source>
        <dbReference type="EMBL" id="KAK6951996.1"/>
    </source>
</evidence>
<gene>
    <name evidence="4" type="ORF">Daesc_006522</name>
</gene>
<dbReference type="PANTHER" id="PTHR47842">
    <property type="entry name" value="EXPRESSED PROTEIN"/>
    <property type="match status" value="1"/>
</dbReference>
<feature type="compositionally biased region" description="Low complexity" evidence="2">
    <location>
        <begin position="575"/>
        <end position="591"/>
    </location>
</feature>
<protein>
    <recommendedName>
        <fullName evidence="3">DUF676 domain-containing protein</fullName>
    </recommendedName>
</protein>
<dbReference type="AlphaFoldDB" id="A0AAX6MHS1"/>
<evidence type="ECO:0000259" key="3">
    <source>
        <dbReference type="Pfam" id="PF05057"/>
    </source>
</evidence>
<feature type="region of interest" description="Disordered" evidence="2">
    <location>
        <begin position="450"/>
        <end position="473"/>
    </location>
</feature>
<dbReference type="Pfam" id="PF05057">
    <property type="entry name" value="DUF676"/>
    <property type="match status" value="1"/>
</dbReference>
<feature type="compositionally biased region" description="Polar residues" evidence="2">
    <location>
        <begin position="372"/>
        <end position="394"/>
    </location>
</feature>
<feature type="region of interest" description="Disordered" evidence="2">
    <location>
        <begin position="544"/>
        <end position="631"/>
    </location>
</feature>
<organism evidence="4 5">
    <name type="scientific">Daldinia eschscholtzii</name>
    <dbReference type="NCBI Taxonomy" id="292717"/>
    <lineage>
        <taxon>Eukaryota</taxon>
        <taxon>Fungi</taxon>
        <taxon>Dikarya</taxon>
        <taxon>Ascomycota</taxon>
        <taxon>Pezizomycotina</taxon>
        <taxon>Sordariomycetes</taxon>
        <taxon>Xylariomycetidae</taxon>
        <taxon>Xylariales</taxon>
        <taxon>Hypoxylaceae</taxon>
        <taxon>Daldinia</taxon>
    </lineage>
</organism>
<evidence type="ECO:0000256" key="2">
    <source>
        <dbReference type="SAM" id="MobiDB-lite"/>
    </source>
</evidence>